<gene>
    <name evidence="20" type="ORF">SAMN05444411_101649</name>
</gene>
<evidence type="ECO:0000256" key="3">
    <source>
        <dbReference type="ARBA" id="ARBA00004613"/>
    </source>
</evidence>
<dbReference type="InterPro" id="IPR050887">
    <property type="entry name" value="Beta-mannosidase_GH2"/>
</dbReference>
<dbReference type="Gene3D" id="3.20.20.80">
    <property type="entry name" value="Glycosidases"/>
    <property type="match status" value="1"/>
</dbReference>
<dbReference type="GO" id="GO:0004567">
    <property type="term" value="F:beta-mannosidase activity"/>
    <property type="evidence" value="ECO:0007669"/>
    <property type="project" value="UniProtKB-EC"/>
</dbReference>
<dbReference type="Gene3D" id="2.60.40.10">
    <property type="entry name" value="Immunoglobulins"/>
    <property type="match status" value="3"/>
</dbReference>
<evidence type="ECO:0000256" key="11">
    <source>
        <dbReference type="ARBA" id="ARBA00023228"/>
    </source>
</evidence>
<keyword evidence="7" id="KW-0964">Secreted</keyword>
<proteinExistence type="inferred from homology"/>
<evidence type="ECO:0000256" key="5">
    <source>
        <dbReference type="ARBA" id="ARBA00011738"/>
    </source>
</evidence>
<comment type="similarity">
    <text evidence="13">Belongs to the glycosyl hydrolase 2 family. Beta-mannosidase B subfamily.</text>
</comment>
<dbReference type="GO" id="GO:0005764">
    <property type="term" value="C:lysosome"/>
    <property type="evidence" value="ECO:0007669"/>
    <property type="project" value="UniProtKB-SubCell"/>
</dbReference>
<keyword evidence="10" id="KW-0325">Glycoprotein</keyword>
<evidence type="ECO:0000256" key="14">
    <source>
        <dbReference type="ARBA" id="ARBA00041069"/>
    </source>
</evidence>
<feature type="domain" description="Glycoside hydrolase family 2 immunoglobulin-like beta-sandwich" evidence="16">
    <location>
        <begin position="240"/>
        <end position="342"/>
    </location>
</feature>
<organism evidence="20 21">
    <name type="scientific">Lutibacter oricola</name>
    <dbReference type="NCBI Taxonomy" id="762486"/>
    <lineage>
        <taxon>Bacteria</taxon>
        <taxon>Pseudomonadati</taxon>
        <taxon>Bacteroidota</taxon>
        <taxon>Flavobacteriia</taxon>
        <taxon>Flavobacteriales</taxon>
        <taxon>Flavobacteriaceae</taxon>
        <taxon>Lutibacter</taxon>
    </lineage>
</organism>
<evidence type="ECO:0000313" key="21">
    <source>
        <dbReference type="Proteomes" id="UP000199595"/>
    </source>
</evidence>
<feature type="domain" description="Beta-mannosidase-like galactose-binding" evidence="19">
    <location>
        <begin position="51"/>
        <end position="229"/>
    </location>
</feature>
<comment type="subcellular location">
    <subcellularLocation>
        <location evidence="2">Lysosome</location>
    </subcellularLocation>
    <subcellularLocation>
        <location evidence="3">Secreted</location>
    </subcellularLocation>
</comment>
<dbReference type="SUPFAM" id="SSF49785">
    <property type="entry name" value="Galactose-binding domain-like"/>
    <property type="match status" value="1"/>
</dbReference>
<dbReference type="GO" id="GO:0006516">
    <property type="term" value="P:glycoprotein catabolic process"/>
    <property type="evidence" value="ECO:0007669"/>
    <property type="project" value="TreeGrafter"/>
</dbReference>
<evidence type="ECO:0000259" key="16">
    <source>
        <dbReference type="Pfam" id="PF00703"/>
    </source>
</evidence>
<dbReference type="FunFam" id="2.60.120.260:FF:000060">
    <property type="entry name" value="Probable beta-mannosidase"/>
    <property type="match status" value="1"/>
</dbReference>
<dbReference type="EMBL" id="FNNJ01000001">
    <property type="protein sequence ID" value="SDW40290.1"/>
    <property type="molecule type" value="Genomic_DNA"/>
</dbReference>
<protein>
    <recommendedName>
        <fullName evidence="14">Beta-mannosidase B</fullName>
        <ecNumber evidence="6">3.2.1.25</ecNumber>
    </recommendedName>
    <alternativeName>
        <fullName evidence="15">Mannanase B</fullName>
    </alternativeName>
</protein>
<dbReference type="InterPro" id="IPR041625">
    <property type="entry name" value="Beta-mannosidase_Ig"/>
</dbReference>
<evidence type="ECO:0000313" key="20">
    <source>
        <dbReference type="EMBL" id="SDW40290.1"/>
    </source>
</evidence>
<evidence type="ECO:0000256" key="2">
    <source>
        <dbReference type="ARBA" id="ARBA00004371"/>
    </source>
</evidence>
<evidence type="ECO:0000256" key="10">
    <source>
        <dbReference type="ARBA" id="ARBA00023180"/>
    </source>
</evidence>
<keyword evidence="11" id="KW-0458">Lysosome</keyword>
<dbReference type="FunFam" id="3.20.20.80:FF:000050">
    <property type="entry name" value="Beta-mannosidase B"/>
    <property type="match status" value="1"/>
</dbReference>
<dbReference type="EC" id="3.2.1.25" evidence="6"/>
<keyword evidence="21" id="KW-1185">Reference proteome</keyword>
<feature type="domain" description="Beta-mannosidase Ig-fold" evidence="17">
    <location>
        <begin position="796"/>
        <end position="876"/>
    </location>
</feature>
<dbReference type="Pfam" id="PF00703">
    <property type="entry name" value="Glyco_hydro_2"/>
    <property type="match status" value="1"/>
</dbReference>
<evidence type="ECO:0000256" key="13">
    <source>
        <dbReference type="ARBA" id="ARBA00038429"/>
    </source>
</evidence>
<dbReference type="InterPro" id="IPR017853">
    <property type="entry name" value="GH"/>
</dbReference>
<evidence type="ECO:0000256" key="9">
    <source>
        <dbReference type="ARBA" id="ARBA00022801"/>
    </source>
</evidence>
<dbReference type="Pfam" id="PF17786">
    <property type="entry name" value="Mannosidase_ig"/>
    <property type="match status" value="1"/>
</dbReference>
<keyword evidence="8" id="KW-0732">Signal</keyword>
<dbReference type="SUPFAM" id="SSF49303">
    <property type="entry name" value="beta-Galactosidase/glucuronidase domain"/>
    <property type="match status" value="3"/>
</dbReference>
<evidence type="ECO:0000256" key="15">
    <source>
        <dbReference type="ARBA" id="ARBA00041614"/>
    </source>
</evidence>
<evidence type="ECO:0000256" key="6">
    <source>
        <dbReference type="ARBA" id="ARBA00012754"/>
    </source>
</evidence>
<dbReference type="InterPro" id="IPR013783">
    <property type="entry name" value="Ig-like_fold"/>
</dbReference>
<keyword evidence="12" id="KW-0326">Glycosidase</keyword>
<evidence type="ECO:0000256" key="4">
    <source>
        <dbReference type="ARBA" id="ARBA00004740"/>
    </source>
</evidence>
<dbReference type="Pfam" id="PF22666">
    <property type="entry name" value="Glyco_hydro_2_N2"/>
    <property type="match status" value="1"/>
</dbReference>
<dbReference type="InterPro" id="IPR054593">
    <property type="entry name" value="Beta-mannosidase-like_N2"/>
</dbReference>
<dbReference type="GO" id="GO:0005975">
    <property type="term" value="P:carbohydrate metabolic process"/>
    <property type="evidence" value="ECO:0007669"/>
    <property type="project" value="InterPro"/>
</dbReference>
<evidence type="ECO:0000259" key="17">
    <source>
        <dbReference type="Pfam" id="PF17753"/>
    </source>
</evidence>
<feature type="domain" description="Mannosidase Ig/CBM-like" evidence="18">
    <location>
        <begin position="704"/>
        <end position="791"/>
    </location>
</feature>
<evidence type="ECO:0000256" key="7">
    <source>
        <dbReference type="ARBA" id="ARBA00022525"/>
    </source>
</evidence>
<dbReference type="Gene3D" id="2.60.120.260">
    <property type="entry name" value="Galactose-binding domain-like"/>
    <property type="match status" value="1"/>
</dbReference>
<evidence type="ECO:0000256" key="8">
    <source>
        <dbReference type="ARBA" id="ARBA00022729"/>
    </source>
</evidence>
<evidence type="ECO:0000256" key="12">
    <source>
        <dbReference type="ARBA" id="ARBA00023295"/>
    </source>
</evidence>
<dbReference type="Pfam" id="PF17753">
    <property type="entry name" value="Ig_mannosidase"/>
    <property type="match status" value="1"/>
</dbReference>
<dbReference type="InterPro" id="IPR006102">
    <property type="entry name" value="Ig-like_GH2"/>
</dbReference>
<accession>A0A1H2T8X7</accession>
<dbReference type="InterPro" id="IPR008979">
    <property type="entry name" value="Galactose-bd-like_sf"/>
</dbReference>
<comment type="subunit">
    <text evidence="5">Homodimer.</text>
</comment>
<dbReference type="STRING" id="762486.SAMN05444411_101649"/>
<dbReference type="AlphaFoldDB" id="A0A1H2T8X7"/>
<name>A0A1H2T8X7_9FLAO</name>
<keyword evidence="9" id="KW-0378">Hydrolase</keyword>
<sequence>MQFNFCVDTFFNFKSMFYKSIYNLKFVVLFLIISSCNQSPNVISKKLNVGWEFKSVQDSIWMKASVPGTVHTDLMANGIIEDSFYRLNEKNQQWIDKQDWEYKTTFLVDEHLLKKDKIELNFEGLDTYANVYVNDSLILKTENMFIGYTTDCKQYLKEGNNELKILFDSPIKIGLKKRAKLGYQLPNAVNDQSENGGLGKKQVSIFNRKAGYHFGWDWGPRLVSSGVWQDVNLNAWDKASISNVHIQQKKLSSETANLLADIKIEATESFETPLLIKVDSELIYEKKIELKKGINNIKIPFNIDSPELWWTNGLGNQKLYTISVELKKWKQTLAVNSNKIGLKTLKVVQEKDTVGESFYFELNGVPVFMKGANYIPQDVFLSRVSVKDYEETIQNMVDANFNMIRVWGGGIYEKEIFYDLCDKNGILVWQDFMFACAMFPGDEAFLENVKKEAEYNVKRLRNHTSIALWCGNNENLTAWKNWGWIPQTLNSQGQEVVDKVWKGYTDVFHEILPEVVEEFDNDTFYWASSPTSARGVDATLTSGDYHYWGVWGQKSPFSTLNEFIPRFMSEYGFQSFPEFESVKKFTVEEDWDIYSEVMKSHQRHFSGNQNIEHYMKPLYKDPKNFESYLYVSQLLQARGMQIAIEAHRRNMPYCMGTLYWQINDCWPVASWSSIDYYGNWKASHYKVKDLYKPIKSMFFKTENEIELHIISDELEEKTAKLKVSVMDFKGVILNTFEKEIEIKPNSSKIYFNNDLVKLVSKYNKFNIFIFAELVGLENNVFDESIYFFEMPNKLELTKPTIDITVLKTSSKKVVVEVKADVLVKDICFTAPFSGRFSNNYFDMIPNKKYKIEFISEEELSPKKLKENLEILSLIDTY</sequence>
<comment type="pathway">
    <text evidence="4">Glycan metabolism; N-glycan degradation.</text>
</comment>
<dbReference type="InterPro" id="IPR041447">
    <property type="entry name" value="Mannosidase_ig"/>
</dbReference>
<dbReference type="InterPro" id="IPR036156">
    <property type="entry name" value="Beta-gal/glucu_dom_sf"/>
</dbReference>
<comment type="catalytic activity">
    <reaction evidence="1">
        <text>Hydrolysis of terminal, non-reducing beta-D-mannose residues in beta-D-mannosides.</text>
        <dbReference type="EC" id="3.2.1.25"/>
    </reaction>
</comment>
<reference evidence="20 21" key="1">
    <citation type="submission" date="2016-10" db="EMBL/GenBank/DDBJ databases">
        <authorList>
            <person name="de Groot N.N."/>
        </authorList>
    </citation>
    <scope>NUCLEOTIDE SEQUENCE [LARGE SCALE GENOMIC DNA]</scope>
    <source>
        <strain evidence="20 21">DSM 24956</strain>
    </source>
</reference>
<dbReference type="PANTHER" id="PTHR43730:SF1">
    <property type="entry name" value="BETA-MANNOSIDASE"/>
    <property type="match status" value="1"/>
</dbReference>
<evidence type="ECO:0000256" key="1">
    <source>
        <dbReference type="ARBA" id="ARBA00000829"/>
    </source>
</evidence>
<evidence type="ECO:0000259" key="19">
    <source>
        <dbReference type="Pfam" id="PF22666"/>
    </source>
</evidence>
<dbReference type="Proteomes" id="UP000199595">
    <property type="component" value="Unassembled WGS sequence"/>
</dbReference>
<dbReference type="PANTHER" id="PTHR43730">
    <property type="entry name" value="BETA-MANNOSIDASE"/>
    <property type="match status" value="1"/>
</dbReference>
<dbReference type="GO" id="GO:0005576">
    <property type="term" value="C:extracellular region"/>
    <property type="evidence" value="ECO:0007669"/>
    <property type="project" value="UniProtKB-SubCell"/>
</dbReference>
<dbReference type="SUPFAM" id="SSF51445">
    <property type="entry name" value="(Trans)glycosidases"/>
    <property type="match status" value="1"/>
</dbReference>
<evidence type="ECO:0000259" key="18">
    <source>
        <dbReference type="Pfam" id="PF17786"/>
    </source>
</evidence>